<name>A0A2J7ZN93_9CHLO</name>
<dbReference type="AlphaFoldDB" id="A0A2J7ZN93"/>
<dbReference type="GO" id="GO:0005737">
    <property type="term" value="C:cytoplasm"/>
    <property type="evidence" value="ECO:0007669"/>
    <property type="project" value="TreeGrafter"/>
</dbReference>
<dbReference type="InterPro" id="IPR050167">
    <property type="entry name" value="Ser_Thr_protein_kinase"/>
</dbReference>
<dbReference type="EMBL" id="PGGS01000803">
    <property type="protein sequence ID" value="PNH01743.1"/>
    <property type="molecule type" value="Genomic_DNA"/>
</dbReference>
<evidence type="ECO:0000259" key="1">
    <source>
        <dbReference type="PROSITE" id="PS50011"/>
    </source>
</evidence>
<keyword evidence="2" id="KW-0418">Kinase</keyword>
<dbReference type="Gene3D" id="1.10.510.10">
    <property type="entry name" value="Transferase(Phosphotransferase) domain 1"/>
    <property type="match status" value="1"/>
</dbReference>
<dbReference type="GO" id="GO:0004672">
    <property type="term" value="F:protein kinase activity"/>
    <property type="evidence" value="ECO:0007669"/>
    <property type="project" value="InterPro"/>
</dbReference>
<dbReference type="InterPro" id="IPR011009">
    <property type="entry name" value="Kinase-like_dom_sf"/>
</dbReference>
<keyword evidence="3" id="KW-1185">Reference proteome</keyword>
<feature type="non-terminal residue" evidence="2">
    <location>
        <position position="1"/>
    </location>
</feature>
<dbReference type="GO" id="GO:0007165">
    <property type="term" value="P:signal transduction"/>
    <property type="evidence" value="ECO:0007669"/>
    <property type="project" value="TreeGrafter"/>
</dbReference>
<reference evidence="2 3" key="1">
    <citation type="journal article" date="2017" name="Mol. Biol. Evol.">
        <title>The 4-celled Tetrabaena socialis nuclear genome reveals the essential components for genetic control of cell number at the origin of multicellularity in the volvocine lineage.</title>
        <authorList>
            <person name="Featherston J."/>
            <person name="Arakaki Y."/>
            <person name="Hanschen E.R."/>
            <person name="Ferris P.J."/>
            <person name="Michod R.E."/>
            <person name="Olson B.J.S.C."/>
            <person name="Nozaki H."/>
            <person name="Durand P.M."/>
        </authorList>
    </citation>
    <scope>NUCLEOTIDE SEQUENCE [LARGE SCALE GENOMIC DNA]</scope>
    <source>
        <strain evidence="2 3">NIES-571</strain>
    </source>
</reference>
<evidence type="ECO:0000313" key="3">
    <source>
        <dbReference type="Proteomes" id="UP000236333"/>
    </source>
</evidence>
<dbReference type="Pfam" id="PF07714">
    <property type="entry name" value="PK_Tyr_Ser-Thr"/>
    <property type="match status" value="1"/>
</dbReference>
<evidence type="ECO:0000313" key="2">
    <source>
        <dbReference type="EMBL" id="PNH01743.1"/>
    </source>
</evidence>
<dbReference type="PANTHER" id="PTHR23257">
    <property type="entry name" value="SERINE-THREONINE PROTEIN KINASE"/>
    <property type="match status" value="1"/>
</dbReference>
<feature type="domain" description="Protein kinase" evidence="1">
    <location>
        <begin position="1"/>
        <end position="80"/>
    </location>
</feature>
<accession>A0A2J7ZN93</accession>
<organism evidence="2 3">
    <name type="scientific">Tetrabaena socialis</name>
    <dbReference type="NCBI Taxonomy" id="47790"/>
    <lineage>
        <taxon>Eukaryota</taxon>
        <taxon>Viridiplantae</taxon>
        <taxon>Chlorophyta</taxon>
        <taxon>core chlorophytes</taxon>
        <taxon>Chlorophyceae</taxon>
        <taxon>CS clade</taxon>
        <taxon>Chlamydomonadales</taxon>
        <taxon>Tetrabaenaceae</taxon>
        <taxon>Tetrabaena</taxon>
    </lineage>
</organism>
<dbReference type="OrthoDB" id="4062651at2759"/>
<proteinExistence type="predicted"/>
<comment type="caution">
    <text evidence="2">The sequence shown here is derived from an EMBL/GenBank/DDBJ whole genome shotgun (WGS) entry which is preliminary data.</text>
</comment>
<dbReference type="GO" id="GO:0005524">
    <property type="term" value="F:ATP binding"/>
    <property type="evidence" value="ECO:0007669"/>
    <property type="project" value="InterPro"/>
</dbReference>
<sequence length="80" mass="8562">AAGMHYLHTRSSPVIHGDLRSPNLLLDLTIDYDRPRFHVKIADFGLARMLTGAGSVAVSKTTNPRWLAPEVGGGVARAAP</sequence>
<protein>
    <submittedName>
        <fullName evidence="2">Putative serine/threonine-protein kinase</fullName>
    </submittedName>
</protein>
<dbReference type="Proteomes" id="UP000236333">
    <property type="component" value="Unassembled WGS sequence"/>
</dbReference>
<dbReference type="PROSITE" id="PS50011">
    <property type="entry name" value="PROTEIN_KINASE_DOM"/>
    <property type="match status" value="1"/>
</dbReference>
<dbReference type="InterPro" id="IPR000719">
    <property type="entry name" value="Prot_kinase_dom"/>
</dbReference>
<dbReference type="InterPro" id="IPR001245">
    <property type="entry name" value="Ser-Thr/Tyr_kinase_cat_dom"/>
</dbReference>
<dbReference type="SUPFAM" id="SSF56112">
    <property type="entry name" value="Protein kinase-like (PK-like)"/>
    <property type="match status" value="1"/>
</dbReference>
<gene>
    <name evidence="2" type="ORF">TSOC_012343</name>
</gene>
<dbReference type="PANTHER" id="PTHR23257:SF978">
    <property type="entry name" value="PROTEIN KINASE FAMILY PROTEIN"/>
    <property type="match status" value="1"/>
</dbReference>
<keyword evidence="2" id="KW-0808">Transferase</keyword>